<feature type="compositionally biased region" description="Basic residues" evidence="1">
    <location>
        <begin position="72"/>
        <end position="86"/>
    </location>
</feature>
<reference evidence="2 3" key="1">
    <citation type="submission" date="2019-09" db="EMBL/GenBank/DDBJ databases">
        <authorList>
            <person name="Ou C."/>
        </authorList>
    </citation>
    <scope>NUCLEOTIDE SEQUENCE [LARGE SCALE GENOMIC DNA]</scope>
    <source>
        <strain evidence="2">S2</strain>
        <tissue evidence="2">Leaf</tissue>
    </source>
</reference>
<dbReference type="PANTHER" id="PTHR33443:SF30">
    <property type="entry name" value="SARCOSINE DEHYDROGENASE-2C PROTEIN"/>
    <property type="match status" value="1"/>
</dbReference>
<sequence length="298" mass="33461">MESIQPVSGPNNLELGPRQFEQYNSQFWPGPSYRLKRGGPPSHLTFSFKTQQEPKTRLFIRNSDSESQTKRDSKKFKILGNRKRAREKMGETGIDVRVINQPSSTPSRVKKKKRATTQKSPQKAPPSSSAEDDDGSPIRQILCVKNKVDVKQFEDVEDCFILDFDPSEPVQLFKLSVSDNGGGGHDGSPDIAVVAEKGQVLIFTHDPFVSLCQFSFFCLVSGKMQVACRDYPHSRHLCLKFPFGTTPHESYCDLCYCYVCDSAAPCGLWTLSHCHAAGHIGDWKSKRMLRKQQAAVKK</sequence>
<keyword evidence="3" id="KW-1185">Reference proteome</keyword>
<evidence type="ECO:0000256" key="1">
    <source>
        <dbReference type="SAM" id="MobiDB-lite"/>
    </source>
</evidence>
<dbReference type="Proteomes" id="UP000327157">
    <property type="component" value="Chromosome 1"/>
</dbReference>
<evidence type="ECO:0000313" key="2">
    <source>
        <dbReference type="EMBL" id="KAB2598841.1"/>
    </source>
</evidence>
<name>A0A5N5FA54_9ROSA</name>
<organism evidence="2 3">
    <name type="scientific">Pyrus ussuriensis x Pyrus communis</name>
    <dbReference type="NCBI Taxonomy" id="2448454"/>
    <lineage>
        <taxon>Eukaryota</taxon>
        <taxon>Viridiplantae</taxon>
        <taxon>Streptophyta</taxon>
        <taxon>Embryophyta</taxon>
        <taxon>Tracheophyta</taxon>
        <taxon>Spermatophyta</taxon>
        <taxon>Magnoliopsida</taxon>
        <taxon>eudicotyledons</taxon>
        <taxon>Gunneridae</taxon>
        <taxon>Pentapetalae</taxon>
        <taxon>rosids</taxon>
        <taxon>fabids</taxon>
        <taxon>Rosales</taxon>
        <taxon>Rosaceae</taxon>
        <taxon>Amygdaloideae</taxon>
        <taxon>Maleae</taxon>
        <taxon>Pyrus</taxon>
    </lineage>
</organism>
<dbReference type="PANTHER" id="PTHR33443">
    <property type="entry name" value="ZGC:112980"/>
    <property type="match status" value="1"/>
</dbReference>
<reference evidence="3" key="2">
    <citation type="submission" date="2019-10" db="EMBL/GenBank/DDBJ databases">
        <title>A de novo genome assembly of a pear dwarfing rootstock.</title>
        <authorList>
            <person name="Wang F."/>
            <person name="Wang J."/>
            <person name="Li S."/>
            <person name="Zhang Y."/>
            <person name="Fang M."/>
            <person name="Ma L."/>
            <person name="Zhao Y."/>
            <person name="Jiang S."/>
        </authorList>
    </citation>
    <scope>NUCLEOTIDE SEQUENCE [LARGE SCALE GENOMIC DNA]</scope>
</reference>
<feature type="compositionally biased region" description="Polar residues" evidence="1">
    <location>
        <begin position="44"/>
        <end position="53"/>
    </location>
</feature>
<dbReference type="AlphaFoldDB" id="A0A5N5FA54"/>
<evidence type="ECO:0000313" key="3">
    <source>
        <dbReference type="Proteomes" id="UP000327157"/>
    </source>
</evidence>
<gene>
    <name evidence="2" type="ORF">D8674_001761</name>
</gene>
<dbReference type="InterPro" id="IPR053234">
    <property type="entry name" value="RPM1_Interactor"/>
</dbReference>
<feature type="region of interest" description="Disordered" evidence="1">
    <location>
        <begin position="24"/>
        <end position="136"/>
    </location>
</feature>
<comment type="caution">
    <text evidence="2">The sequence shown here is derived from an EMBL/GenBank/DDBJ whole genome shotgun (WGS) entry which is preliminary data.</text>
</comment>
<accession>A0A5N5FA54</accession>
<reference evidence="2 3" key="3">
    <citation type="submission" date="2019-11" db="EMBL/GenBank/DDBJ databases">
        <title>A de novo genome assembly of a pear dwarfing rootstock.</title>
        <authorList>
            <person name="Wang F."/>
            <person name="Wang J."/>
            <person name="Li S."/>
            <person name="Zhang Y."/>
            <person name="Fang M."/>
            <person name="Ma L."/>
            <person name="Zhao Y."/>
            <person name="Jiang S."/>
        </authorList>
    </citation>
    <scope>NUCLEOTIDE SEQUENCE [LARGE SCALE GENOMIC DNA]</scope>
    <source>
        <strain evidence="2">S2</strain>
        <tissue evidence="2">Leaf</tissue>
    </source>
</reference>
<dbReference type="EMBL" id="SMOL01000768">
    <property type="protein sequence ID" value="KAB2598841.1"/>
    <property type="molecule type" value="Genomic_DNA"/>
</dbReference>
<dbReference type="OrthoDB" id="266020at2759"/>
<protein>
    <submittedName>
        <fullName evidence="2">Uncharacterized protein</fullName>
    </submittedName>
</protein>
<feature type="compositionally biased region" description="Low complexity" evidence="1">
    <location>
        <begin position="118"/>
        <end position="129"/>
    </location>
</feature>
<proteinExistence type="predicted"/>